<protein>
    <submittedName>
        <fullName evidence="2">PH domain-containing protein</fullName>
    </submittedName>
</protein>
<feature type="transmembrane region" description="Helical" evidence="1">
    <location>
        <begin position="76"/>
        <end position="98"/>
    </location>
</feature>
<keyword evidence="3" id="KW-1185">Reference proteome</keyword>
<dbReference type="OrthoDB" id="4990523at2"/>
<evidence type="ECO:0000256" key="1">
    <source>
        <dbReference type="SAM" id="Phobius"/>
    </source>
</evidence>
<proteinExistence type="predicted"/>
<evidence type="ECO:0000313" key="3">
    <source>
        <dbReference type="Proteomes" id="UP000199393"/>
    </source>
</evidence>
<sequence length="210" mass="23693">MNAVWRLLRLAVRYEFRLWRSLYRWIFRRPEKLHPGDRTFGYSGAVMTLMWVFIIVSAIEIPILELILPWDLVSNIVLGLGVYGLIWMFGLLASIKVLPHVVGEAGIRIRNGISLDHTVPWSAVDTLRVHRRSMPPEGQTQVERTATGATLSLGLASQTSIDVLLREPIEVPVRKARGVAVTELRFHADDPEALVEAAQQRLAAYRAAVH</sequence>
<dbReference type="Proteomes" id="UP000199393">
    <property type="component" value="Chromosome I"/>
</dbReference>
<dbReference type="EMBL" id="LT598496">
    <property type="protein sequence ID" value="SBV27697.1"/>
    <property type="molecule type" value="Genomic_DNA"/>
</dbReference>
<dbReference type="AlphaFoldDB" id="A0A1C3N545"/>
<name>A0A1C3N545_9ACTN</name>
<keyword evidence="1" id="KW-0812">Transmembrane</keyword>
<feature type="transmembrane region" description="Helical" evidence="1">
    <location>
        <begin position="39"/>
        <end position="64"/>
    </location>
</feature>
<dbReference type="RefSeq" id="WP_091591715.1">
    <property type="nucleotide sequence ID" value="NZ_JBHRWG010000004.1"/>
</dbReference>
<keyword evidence="1" id="KW-1133">Transmembrane helix</keyword>
<organism evidence="2 3">
    <name type="scientific">Micromonospora krabiensis</name>
    <dbReference type="NCBI Taxonomy" id="307121"/>
    <lineage>
        <taxon>Bacteria</taxon>
        <taxon>Bacillati</taxon>
        <taxon>Actinomycetota</taxon>
        <taxon>Actinomycetes</taxon>
        <taxon>Micromonosporales</taxon>
        <taxon>Micromonosporaceae</taxon>
        <taxon>Micromonospora</taxon>
    </lineage>
</organism>
<evidence type="ECO:0000313" key="2">
    <source>
        <dbReference type="EMBL" id="SBV27697.1"/>
    </source>
</evidence>
<keyword evidence="1" id="KW-0472">Membrane</keyword>
<gene>
    <name evidence="2" type="ORF">GA0070620_3223</name>
</gene>
<reference evidence="3" key="1">
    <citation type="submission" date="2016-06" db="EMBL/GenBank/DDBJ databases">
        <authorList>
            <person name="Varghese N."/>
        </authorList>
    </citation>
    <scope>NUCLEOTIDE SEQUENCE [LARGE SCALE GENOMIC DNA]</scope>
    <source>
        <strain evidence="3">DSM 45344</strain>
    </source>
</reference>
<accession>A0A1C3N545</accession>
<dbReference type="STRING" id="307121.GA0070620_3223"/>